<evidence type="ECO:0000256" key="2">
    <source>
        <dbReference type="ARBA" id="ARBA00023163"/>
    </source>
</evidence>
<dbReference type="PANTHER" id="PTHR34580:SF1">
    <property type="entry name" value="PROTEIN PAFC"/>
    <property type="match status" value="1"/>
</dbReference>
<dbReference type="InterPro" id="IPR026881">
    <property type="entry name" value="WYL_dom"/>
</dbReference>
<dbReference type="InterPro" id="IPR013196">
    <property type="entry name" value="HTH_11"/>
</dbReference>
<evidence type="ECO:0000313" key="5">
    <source>
        <dbReference type="Proteomes" id="UP000176244"/>
    </source>
</evidence>
<dbReference type="InterPro" id="IPR036390">
    <property type="entry name" value="WH_DNA-bd_sf"/>
</dbReference>
<dbReference type="Pfam" id="PF13280">
    <property type="entry name" value="WYL"/>
    <property type="match status" value="1"/>
</dbReference>
<evidence type="ECO:0000313" key="4">
    <source>
        <dbReference type="EMBL" id="OFV72321.1"/>
    </source>
</evidence>
<dbReference type="InterPro" id="IPR036388">
    <property type="entry name" value="WH-like_DNA-bd_sf"/>
</dbReference>
<sequence>MKVDRLISIIMILLEKERIGAQELADLFEVSPRTIYRDIDAINMAGIPVCSTPGVGGGFAIMDTYKVDKKVFSTADLSAILMGLSNLSTMIRGDELVNALAKVKSFIPADSAKDIELKANQIYIDLSPWMGNRNIQAYLEIVKTALQEHKLLSFDYADRHGNKTARTAEPYQLLLKSNHWYWHGYCHKRSDFRLFKLSRISNLQMEEKTFVPREHHKLELDFSDTLATMQTKIKIRIHQSILDRVLDYCPYEHILPDGDDHYIAYFPFIENDYYFTILLSFGDKCECLEPPHIRAEMKRRIQDIAALYENADREHESGGGLVIKEE</sequence>
<keyword evidence="2" id="KW-0804">Transcription</keyword>
<evidence type="ECO:0000259" key="3">
    <source>
        <dbReference type="PROSITE" id="PS51000"/>
    </source>
</evidence>
<feature type="domain" description="HTH deoR-type" evidence="3">
    <location>
        <begin position="2"/>
        <end position="57"/>
    </location>
</feature>
<dbReference type="AlphaFoldDB" id="A0A1F2PNK8"/>
<proteinExistence type="predicted"/>
<dbReference type="Gene3D" id="1.10.10.10">
    <property type="entry name" value="Winged helix-like DNA-binding domain superfamily/Winged helix DNA-binding domain"/>
    <property type="match status" value="1"/>
</dbReference>
<gene>
    <name evidence="4" type="ORF">ACWI_02320</name>
</gene>
<dbReference type="PIRSF" id="PIRSF016838">
    <property type="entry name" value="PafC"/>
    <property type="match status" value="1"/>
</dbReference>
<dbReference type="PANTHER" id="PTHR34580">
    <property type="match status" value="1"/>
</dbReference>
<dbReference type="Pfam" id="PF25583">
    <property type="entry name" value="WCX"/>
    <property type="match status" value="1"/>
</dbReference>
<dbReference type="OrthoDB" id="9815009at2"/>
<dbReference type="PROSITE" id="PS51000">
    <property type="entry name" value="HTH_DEOR_2"/>
    <property type="match status" value="1"/>
</dbReference>
<dbReference type="RefSeq" id="WP_070369695.1">
    <property type="nucleotide sequence ID" value="NZ_LKEU01000010.1"/>
</dbReference>
<name>A0A1F2PNK8_9FIRM</name>
<dbReference type="InterPro" id="IPR001034">
    <property type="entry name" value="DeoR_HTH"/>
</dbReference>
<dbReference type="EMBL" id="LKEU01000010">
    <property type="protein sequence ID" value="OFV72321.1"/>
    <property type="molecule type" value="Genomic_DNA"/>
</dbReference>
<comment type="caution">
    <text evidence="4">The sequence shown here is derived from an EMBL/GenBank/DDBJ whole genome shotgun (WGS) entry which is preliminary data.</text>
</comment>
<dbReference type="Pfam" id="PF08279">
    <property type="entry name" value="HTH_11"/>
    <property type="match status" value="1"/>
</dbReference>
<evidence type="ECO:0000256" key="1">
    <source>
        <dbReference type="ARBA" id="ARBA00023015"/>
    </source>
</evidence>
<dbReference type="GO" id="GO:0003700">
    <property type="term" value="F:DNA-binding transcription factor activity"/>
    <property type="evidence" value="ECO:0007669"/>
    <property type="project" value="InterPro"/>
</dbReference>
<reference evidence="4 5" key="1">
    <citation type="submission" date="2015-09" db="EMBL/GenBank/DDBJ databases">
        <title>Genome sequence of Acetobacterium wieringae DSM 1911.</title>
        <authorList>
            <person name="Poehlein A."/>
            <person name="Bengelsdorf F.R."/>
            <person name="Schiel-Bengelsdorf B."/>
            <person name="Duerre P."/>
            <person name="Daniel R."/>
        </authorList>
    </citation>
    <scope>NUCLEOTIDE SEQUENCE [LARGE SCALE GENOMIC DNA]</scope>
    <source>
        <strain evidence="4 5">DSM 1911</strain>
    </source>
</reference>
<accession>A0A1F2PNK8</accession>
<dbReference type="InterPro" id="IPR028349">
    <property type="entry name" value="PafC-like"/>
</dbReference>
<dbReference type="SUPFAM" id="SSF46785">
    <property type="entry name" value="Winged helix' DNA-binding domain"/>
    <property type="match status" value="1"/>
</dbReference>
<organism evidence="4 5">
    <name type="scientific">Acetobacterium wieringae</name>
    <dbReference type="NCBI Taxonomy" id="52694"/>
    <lineage>
        <taxon>Bacteria</taxon>
        <taxon>Bacillati</taxon>
        <taxon>Bacillota</taxon>
        <taxon>Clostridia</taxon>
        <taxon>Eubacteriales</taxon>
        <taxon>Eubacteriaceae</taxon>
        <taxon>Acetobacterium</taxon>
    </lineage>
</organism>
<dbReference type="InterPro" id="IPR057727">
    <property type="entry name" value="WCX_dom"/>
</dbReference>
<dbReference type="PROSITE" id="PS52050">
    <property type="entry name" value="WYL"/>
    <property type="match status" value="1"/>
</dbReference>
<dbReference type="Proteomes" id="UP000176244">
    <property type="component" value="Unassembled WGS sequence"/>
</dbReference>
<dbReference type="InterPro" id="IPR051534">
    <property type="entry name" value="CBASS_pafABC_assoc_protein"/>
</dbReference>
<protein>
    <submittedName>
        <fullName evidence="4">HTH domain protein</fullName>
    </submittedName>
</protein>
<dbReference type="STRING" id="52694.ACWI_02320"/>
<keyword evidence="1" id="KW-0805">Transcription regulation</keyword>